<gene>
    <name evidence="2" type="ORF">BU14_0071s0037</name>
</gene>
<evidence type="ECO:0000313" key="2">
    <source>
        <dbReference type="EMBL" id="OSX79782.1"/>
    </source>
</evidence>
<dbReference type="GO" id="GO:0005506">
    <property type="term" value="F:iron ion binding"/>
    <property type="evidence" value="ECO:0007669"/>
    <property type="project" value="InterPro"/>
</dbReference>
<name>A0A1X6PFZ1_PORUM</name>
<evidence type="ECO:0000256" key="1">
    <source>
        <dbReference type="SAM" id="MobiDB-lite"/>
    </source>
</evidence>
<dbReference type="Gene3D" id="1.10.630.10">
    <property type="entry name" value="Cytochrome P450"/>
    <property type="match status" value="1"/>
</dbReference>
<evidence type="ECO:0000313" key="3">
    <source>
        <dbReference type="Proteomes" id="UP000218209"/>
    </source>
</evidence>
<accession>A0A1X6PFZ1</accession>
<dbReference type="GO" id="GO:0020037">
    <property type="term" value="F:heme binding"/>
    <property type="evidence" value="ECO:0007669"/>
    <property type="project" value="InterPro"/>
</dbReference>
<dbReference type="SUPFAM" id="SSF48264">
    <property type="entry name" value="Cytochrome P450"/>
    <property type="match status" value="1"/>
</dbReference>
<dbReference type="InterPro" id="IPR017972">
    <property type="entry name" value="Cyt_P450_CS"/>
</dbReference>
<protein>
    <recommendedName>
        <fullName evidence="4">Cytochrome P450</fullName>
    </recommendedName>
</protein>
<dbReference type="AlphaFoldDB" id="A0A1X6PFZ1"/>
<proteinExistence type="predicted"/>
<dbReference type="GO" id="GO:0004497">
    <property type="term" value="F:monooxygenase activity"/>
    <property type="evidence" value="ECO:0007669"/>
    <property type="project" value="InterPro"/>
</dbReference>
<organism evidence="2 3">
    <name type="scientific">Porphyra umbilicalis</name>
    <name type="common">Purple laver</name>
    <name type="synonym">Red alga</name>
    <dbReference type="NCBI Taxonomy" id="2786"/>
    <lineage>
        <taxon>Eukaryota</taxon>
        <taxon>Rhodophyta</taxon>
        <taxon>Bangiophyceae</taxon>
        <taxon>Bangiales</taxon>
        <taxon>Bangiaceae</taxon>
        <taxon>Porphyra</taxon>
    </lineage>
</organism>
<feature type="region of interest" description="Disordered" evidence="1">
    <location>
        <begin position="402"/>
        <end position="425"/>
    </location>
</feature>
<sequence length="602" mass="58916">MSIGVWALTVRTAAPVGLATPRVWPHASTIHSSRLPSAADATIAASMHAAMPPLPTSPEAMAALFALALLTAAAVASVIRYRVALRGTTPSGSPPLGGTAHPLPLLGDLPRLVADPARLWAHLTAAAAAHPTRAAAACLGGGRLALLLTHPADVRAVVCRGGPAWAHTLHPNATAVFGAANVVLVGGAAHAATRRALGAPVLAAAAAQRDVVDAAVGGALRRWAAAGEPAGAAGAAAGRRRVRALGLDVLEAGWLGRPVYTGREGARAALTADVAAVAGGFTCLPFDLPGTALRRAVAARRRLVAALTCRVGEALAAARSAAATGRPAAAAAPPRAMVDVWAAAVAGGDPAAVLPPAVVADVLLDAVLAVTDGLAAGVLGLLGHLAARPAVVAAIRAEARTPGGGGGGGGCGSSSSDGGGSGSGDSPAAAAAVAASLAAAPPAPYVPATARRRVTLPSGLRVPAGALVLPALGAAGLPFGGGAHACLGRGLAGGVLRAVAVAVAVEVELVPTVGGGDGGVDYLPCAFPREATYVVRPRGGGRMRRRGWGGGSAQRSGAWAGGAMEAGCDGRGVRWTRGAMDAGCDGRGRDVRETTVHAAWPW</sequence>
<dbReference type="InterPro" id="IPR036396">
    <property type="entry name" value="Cyt_P450_sf"/>
</dbReference>
<reference evidence="2 3" key="1">
    <citation type="submission" date="2017-03" db="EMBL/GenBank/DDBJ databases">
        <title>WGS assembly of Porphyra umbilicalis.</title>
        <authorList>
            <person name="Brawley S.H."/>
            <person name="Blouin N.A."/>
            <person name="Ficko-Blean E."/>
            <person name="Wheeler G.L."/>
            <person name="Lohr M."/>
            <person name="Goodson H.V."/>
            <person name="Jenkins J.W."/>
            <person name="Blaby-Haas C.E."/>
            <person name="Helliwell K.E."/>
            <person name="Chan C."/>
            <person name="Marriage T."/>
            <person name="Bhattacharya D."/>
            <person name="Klein A.S."/>
            <person name="Badis Y."/>
            <person name="Brodie J."/>
            <person name="Cao Y."/>
            <person name="Collen J."/>
            <person name="Dittami S.M."/>
            <person name="Gachon C.M."/>
            <person name="Green B.R."/>
            <person name="Karpowicz S."/>
            <person name="Kim J.W."/>
            <person name="Kudahl U."/>
            <person name="Lin S."/>
            <person name="Michel G."/>
            <person name="Mittag M."/>
            <person name="Olson B.J."/>
            <person name="Pangilinan J."/>
            <person name="Peng Y."/>
            <person name="Qiu H."/>
            <person name="Shu S."/>
            <person name="Singer J.T."/>
            <person name="Smith A.G."/>
            <person name="Sprecher B.N."/>
            <person name="Wagner V."/>
            <person name="Wang W."/>
            <person name="Wang Z.-Y."/>
            <person name="Yan J."/>
            <person name="Yarish C."/>
            <person name="Zoeuner-Riek S."/>
            <person name="Zhuang Y."/>
            <person name="Zou Y."/>
            <person name="Lindquist E.A."/>
            <person name="Grimwood J."/>
            <person name="Barry K."/>
            <person name="Rokhsar D.S."/>
            <person name="Schmutz J."/>
            <person name="Stiller J.W."/>
            <person name="Grossman A.R."/>
            <person name="Prochnik S.E."/>
        </authorList>
    </citation>
    <scope>NUCLEOTIDE SEQUENCE [LARGE SCALE GENOMIC DNA]</scope>
    <source>
        <strain evidence="2">4086291</strain>
    </source>
</reference>
<feature type="compositionally biased region" description="Gly residues" evidence="1">
    <location>
        <begin position="402"/>
        <end position="423"/>
    </location>
</feature>
<keyword evidence="3" id="KW-1185">Reference proteome</keyword>
<evidence type="ECO:0008006" key="4">
    <source>
        <dbReference type="Google" id="ProtNLM"/>
    </source>
</evidence>
<dbReference type="Proteomes" id="UP000218209">
    <property type="component" value="Unassembled WGS sequence"/>
</dbReference>
<dbReference type="EMBL" id="KV918786">
    <property type="protein sequence ID" value="OSX79782.1"/>
    <property type="molecule type" value="Genomic_DNA"/>
</dbReference>
<dbReference type="PROSITE" id="PS00086">
    <property type="entry name" value="CYTOCHROME_P450"/>
    <property type="match status" value="1"/>
</dbReference>
<dbReference type="GO" id="GO:0016705">
    <property type="term" value="F:oxidoreductase activity, acting on paired donors, with incorporation or reduction of molecular oxygen"/>
    <property type="evidence" value="ECO:0007669"/>
    <property type="project" value="InterPro"/>
</dbReference>